<dbReference type="PANTHER" id="PTHR46553:SF3">
    <property type="entry name" value="ADENINE NUCLEOTIDE ALPHA HYDROLASES-LIKE SUPERFAMILY PROTEIN"/>
    <property type="match status" value="1"/>
</dbReference>
<accession>A0A2V4AQL2</accession>
<dbReference type="SUPFAM" id="SSF52402">
    <property type="entry name" value="Adenine nucleotide alpha hydrolases-like"/>
    <property type="match status" value="2"/>
</dbReference>
<evidence type="ECO:0000256" key="1">
    <source>
        <dbReference type="ARBA" id="ARBA00008791"/>
    </source>
</evidence>
<dbReference type="Proteomes" id="UP000249915">
    <property type="component" value="Unassembled WGS sequence"/>
</dbReference>
<dbReference type="RefSeq" id="WP_112282917.1">
    <property type="nucleotide sequence ID" value="NZ_MASW01000005.1"/>
</dbReference>
<comment type="caution">
    <text evidence="2">The sequence shown here is derived from an EMBL/GenBank/DDBJ whole genome shotgun (WGS) entry which is preliminary data.</text>
</comment>
<protein>
    <submittedName>
        <fullName evidence="2">Uncharacterized protein</fullName>
    </submittedName>
</protein>
<dbReference type="PANTHER" id="PTHR46553">
    <property type="entry name" value="ADENINE NUCLEOTIDE ALPHA HYDROLASES-LIKE SUPERFAMILY PROTEIN"/>
    <property type="match status" value="1"/>
</dbReference>
<dbReference type="AlphaFoldDB" id="A0A2V4AQL2"/>
<comment type="similarity">
    <text evidence="1">Belongs to the universal stress protein A family.</text>
</comment>
<dbReference type="InterPro" id="IPR006016">
    <property type="entry name" value="UspA"/>
</dbReference>
<dbReference type="InterPro" id="IPR014729">
    <property type="entry name" value="Rossmann-like_a/b/a_fold"/>
</dbReference>
<proteinExistence type="inferred from homology"/>
<dbReference type="Gene3D" id="3.40.50.620">
    <property type="entry name" value="HUPs"/>
    <property type="match status" value="2"/>
</dbReference>
<evidence type="ECO:0000313" key="2">
    <source>
        <dbReference type="EMBL" id="PXY22314.1"/>
    </source>
</evidence>
<dbReference type="EMBL" id="MASW01000005">
    <property type="protein sequence ID" value="PXY22314.1"/>
    <property type="molecule type" value="Genomic_DNA"/>
</dbReference>
<dbReference type="InterPro" id="IPR006015">
    <property type="entry name" value="Universal_stress_UspA"/>
</dbReference>
<dbReference type="OrthoDB" id="3404132at2"/>
<gene>
    <name evidence="2" type="ORF">BAY60_20795</name>
</gene>
<name>A0A2V4AQL2_9PSEU</name>
<sequence>MDPTTTATRRPIVVGVDGSPASLDAVRWAAREAVRGDLPLRLLHACDLPPVNPHIAASPPYGVVWAESGRRWLSDAAELAATEAPGVEVDWDVHFGPAADTIVDETADAALAVVGSRGFGSVRRLFAGSVAVAVSTHASCPVVVVREGTAAAGNGHVVVGADGSALSEAALGYAFETAAAHGVRLIAVRAWRDPWSDAPWAGLPSQGELDELERKETQSLHSDLAAWRTKFGEVEVSELVVRAGRAAEALLEAAAHARLLVVGSHGHGVVAGTLLGSTGQALLHAATCPVAIVRPRG</sequence>
<dbReference type="PRINTS" id="PR01438">
    <property type="entry name" value="UNVRSLSTRESS"/>
</dbReference>
<keyword evidence="3" id="KW-1185">Reference proteome</keyword>
<reference evidence="2 3" key="1">
    <citation type="submission" date="2016-07" db="EMBL/GenBank/DDBJ databases">
        <title>Draft genome sequence of Prauserella muralis DSM 45305, isolated from a mould-covered wall in an indoor environment.</title>
        <authorList>
            <person name="Ruckert C."/>
            <person name="Albersmeier A."/>
            <person name="Jiang C.-L."/>
            <person name="Jiang Y."/>
            <person name="Kalinowski J."/>
            <person name="Schneider O."/>
            <person name="Winkler A."/>
            <person name="Zotchev S.B."/>
        </authorList>
    </citation>
    <scope>NUCLEOTIDE SEQUENCE [LARGE SCALE GENOMIC DNA]</scope>
    <source>
        <strain evidence="2 3">DSM 45305</strain>
    </source>
</reference>
<evidence type="ECO:0000313" key="3">
    <source>
        <dbReference type="Proteomes" id="UP000249915"/>
    </source>
</evidence>
<dbReference type="Pfam" id="PF00582">
    <property type="entry name" value="Usp"/>
    <property type="match status" value="2"/>
</dbReference>
<organism evidence="2 3">
    <name type="scientific">Prauserella muralis</name>
    <dbReference type="NCBI Taxonomy" id="588067"/>
    <lineage>
        <taxon>Bacteria</taxon>
        <taxon>Bacillati</taxon>
        <taxon>Actinomycetota</taxon>
        <taxon>Actinomycetes</taxon>
        <taxon>Pseudonocardiales</taxon>
        <taxon>Pseudonocardiaceae</taxon>
        <taxon>Prauserella</taxon>
    </lineage>
</organism>